<evidence type="ECO:0000256" key="1">
    <source>
        <dbReference type="SAM" id="MobiDB-lite"/>
    </source>
</evidence>
<dbReference type="EMBL" id="JACXAE010000064">
    <property type="protein sequence ID" value="MBD2774107.1"/>
    <property type="molecule type" value="Genomic_DNA"/>
</dbReference>
<evidence type="ECO:0000313" key="4">
    <source>
        <dbReference type="Proteomes" id="UP000629098"/>
    </source>
</evidence>
<evidence type="ECO:0000313" key="3">
    <source>
        <dbReference type="EMBL" id="MBD2774107.1"/>
    </source>
</evidence>
<feature type="compositionally biased region" description="Polar residues" evidence="1">
    <location>
        <begin position="34"/>
        <end position="43"/>
    </location>
</feature>
<feature type="signal peptide" evidence="2">
    <location>
        <begin position="1"/>
        <end position="28"/>
    </location>
</feature>
<sequence>MVINDIAKNLTIYVSVGFLLSVSIPAQAQSELKTKSASQQPIFQENFKPPGRKKPKDTTGAGSRDGISCSQQQGSIRPLMPKGNYGLTLQERPTIFVKMPKTSTSKQVVLMFRDEAGKYYQRAFLPIAQKNEIVSFTLPDAKPPLEVGKNYQWSLAVICGENLQPDDPVFSGWVQRVARTPQLDSELRQKTMLEQALWYGARGYWYDLLQAIVELRRSHPNDPKLIAMWQDVLKSVGLDRQTSETIN</sequence>
<organism evidence="3 4">
    <name type="scientific">Iningainema tapete BLCC-T55</name>
    <dbReference type="NCBI Taxonomy" id="2748662"/>
    <lineage>
        <taxon>Bacteria</taxon>
        <taxon>Bacillati</taxon>
        <taxon>Cyanobacteriota</taxon>
        <taxon>Cyanophyceae</taxon>
        <taxon>Nostocales</taxon>
        <taxon>Scytonemataceae</taxon>
        <taxon>Iningainema tapete</taxon>
    </lineage>
</organism>
<feature type="chain" id="PRO_5035313981" evidence="2">
    <location>
        <begin position="29"/>
        <end position="247"/>
    </location>
</feature>
<accession>A0A8J7BXP1</accession>
<comment type="caution">
    <text evidence="3">The sequence shown here is derived from an EMBL/GenBank/DDBJ whole genome shotgun (WGS) entry which is preliminary data.</text>
</comment>
<protein>
    <submittedName>
        <fullName evidence="3">DUF928 domain-containing protein</fullName>
    </submittedName>
</protein>
<name>A0A8J7BXP1_9CYAN</name>
<gene>
    <name evidence="3" type="ORF">ICL16_19010</name>
</gene>
<evidence type="ECO:0000256" key="2">
    <source>
        <dbReference type="SAM" id="SignalP"/>
    </source>
</evidence>
<proteinExistence type="predicted"/>
<reference evidence="3" key="1">
    <citation type="submission" date="2020-09" db="EMBL/GenBank/DDBJ databases">
        <title>Iningainema tapete sp. nov. (Scytonemataceae, Cyanobacteria) from greenhouses in central Florida (USA) produces two types of nodularin with biosynthetic potential for microcystin-LR and anabaenopeptins.</title>
        <authorList>
            <person name="Berthold D.E."/>
            <person name="Lefler F.W."/>
            <person name="Huang I.-S."/>
            <person name="Abdulla H."/>
            <person name="Zimba P.V."/>
            <person name="Laughinghouse H.D. IV."/>
        </authorList>
    </citation>
    <scope>NUCLEOTIDE SEQUENCE</scope>
    <source>
        <strain evidence="3">BLCCT55</strain>
    </source>
</reference>
<keyword evidence="4" id="KW-1185">Reference proteome</keyword>
<dbReference type="Pfam" id="PF06051">
    <property type="entry name" value="DUF928"/>
    <property type="match status" value="1"/>
</dbReference>
<dbReference type="InterPro" id="IPR010328">
    <property type="entry name" value="DUF928"/>
</dbReference>
<dbReference type="RefSeq" id="WP_190830700.1">
    <property type="nucleotide sequence ID" value="NZ_CAWPPI010000064.1"/>
</dbReference>
<dbReference type="Proteomes" id="UP000629098">
    <property type="component" value="Unassembled WGS sequence"/>
</dbReference>
<dbReference type="AlphaFoldDB" id="A0A8J7BXP1"/>
<keyword evidence="2" id="KW-0732">Signal</keyword>
<feature type="region of interest" description="Disordered" evidence="1">
    <location>
        <begin position="34"/>
        <end position="77"/>
    </location>
</feature>